<accession>A0ABS1L284</accession>
<dbReference type="Gene3D" id="1.50.10.10">
    <property type="match status" value="1"/>
</dbReference>
<dbReference type="EMBL" id="JAERRB010000012">
    <property type="protein sequence ID" value="MBL0744651.1"/>
    <property type="molecule type" value="Genomic_DNA"/>
</dbReference>
<evidence type="ECO:0000313" key="3">
    <source>
        <dbReference type="Proteomes" id="UP000613030"/>
    </source>
</evidence>
<organism evidence="2 3">
    <name type="scientific">Chryseolinea lacunae</name>
    <dbReference type="NCBI Taxonomy" id="2801331"/>
    <lineage>
        <taxon>Bacteria</taxon>
        <taxon>Pseudomonadati</taxon>
        <taxon>Bacteroidota</taxon>
        <taxon>Cytophagia</taxon>
        <taxon>Cytophagales</taxon>
        <taxon>Fulvivirgaceae</taxon>
        <taxon>Chryseolinea</taxon>
    </lineage>
</organism>
<dbReference type="InterPro" id="IPR043757">
    <property type="entry name" value="DUF5703_N"/>
</dbReference>
<name>A0ABS1L284_9BACT</name>
<keyword evidence="3" id="KW-1185">Reference proteome</keyword>
<dbReference type="Proteomes" id="UP000613030">
    <property type="component" value="Unassembled WGS sequence"/>
</dbReference>
<dbReference type="InterPro" id="IPR012341">
    <property type="entry name" value="6hp_glycosidase-like_sf"/>
</dbReference>
<proteinExistence type="predicted"/>
<dbReference type="RefSeq" id="WP_202014415.1">
    <property type="nucleotide sequence ID" value="NZ_JAERRB010000012.1"/>
</dbReference>
<reference evidence="2 3" key="1">
    <citation type="submission" date="2021-01" db="EMBL/GenBank/DDBJ databases">
        <title>Chryseolinea sp. Jin1 Genome sequencing and assembly.</title>
        <authorList>
            <person name="Kim I."/>
        </authorList>
    </citation>
    <scope>NUCLEOTIDE SEQUENCE [LARGE SCALE GENOMIC DNA]</scope>
    <source>
        <strain evidence="2 3">Jin1</strain>
    </source>
</reference>
<dbReference type="Pfam" id="PF18961">
    <property type="entry name" value="DUF5703_N"/>
    <property type="match status" value="1"/>
</dbReference>
<evidence type="ECO:0000259" key="1">
    <source>
        <dbReference type="Pfam" id="PF18961"/>
    </source>
</evidence>
<gene>
    <name evidence="2" type="ORF">JI741_25685</name>
</gene>
<protein>
    <recommendedName>
        <fullName evidence="1">DUF5703 domain-containing protein</fullName>
    </recommendedName>
</protein>
<comment type="caution">
    <text evidence="2">The sequence shown here is derived from an EMBL/GenBank/DDBJ whole genome shotgun (WGS) entry which is preliminary data.</text>
</comment>
<sequence>MRGFKILLALILLCHHQLLHSQSISKYNIIWDSQSKNSGESMPVGGHDVGCNVWVENGSVYLYFGRSNNFDENNALLKSGRIKLDFSPNPFHDVRQELKLENGLIDITGSNHELSASLRIWVEVDRPAIHIELTSNKPISGQAEYQYWRFEKKPVITRWVVPSFIDYPGNDIYWYADSVKNSQNKIIFYHQNNNDDLVIDKEIIQQDILHLKDSLWNPLKDFVFGGMMSGKNLITGKKGDGSYIGTHYKSSALVTKNPSTIFNLDILMHSGYYKSSKEWEKSATKIASAKTDTKSLFKTHQNFWKHFWEQSYIFINNDKANPSDSIWQVGRNYTIFRYQMACNAQGEYPTKFNGGLFTYDPALINNAFASDNPDFRAWGGGVMTAQNQRLLYWPLLKTGDFKTMPQQFDFYRRSLKNAELRTKDYWGHGGACFTDQMNQAGIVSGREFGWNRPKDYERGLQYTPYHEYYFTSQLEFSFMILEYYRYSGNDIGPYIPFIKSAIKFFDEHYRFRAKQNFGTEFSSDGKYIFYPCMALETYTGHVKNPSDVITALNVLTKRLQQLPLKYISSKEKEYYSAMASRLPEIPLRERNGHKTIAPAEQWDKIINMEIPQLYPVFPWSVYGLGKPNLQLAIDTWNYGVDNANQKDYISWHQDAIFCARMGLTDEAATITVKKLKNAGRRFPTFWGPGHDWVPDHNWGGSGSIGLQEMLIQTTDDRIFLFPSWPKAWDVSFKLMAPNNTIVEATYKNGKVEKLSVLPAERMKDVVLMNQ</sequence>
<dbReference type="InterPro" id="IPR008928">
    <property type="entry name" value="6-hairpin_glycosidase_sf"/>
</dbReference>
<feature type="domain" description="DUF5703" evidence="1">
    <location>
        <begin position="30"/>
        <end position="313"/>
    </location>
</feature>
<evidence type="ECO:0000313" key="2">
    <source>
        <dbReference type="EMBL" id="MBL0744651.1"/>
    </source>
</evidence>
<dbReference type="SUPFAM" id="SSF48208">
    <property type="entry name" value="Six-hairpin glycosidases"/>
    <property type="match status" value="1"/>
</dbReference>